<protein>
    <submittedName>
        <fullName evidence="1">Uncharacterized protein</fullName>
    </submittedName>
</protein>
<proteinExistence type="predicted"/>
<name>A0ACC0B1I3_CATRO</name>
<accession>A0ACC0B1I3</accession>
<keyword evidence="2" id="KW-1185">Reference proteome</keyword>
<reference evidence="2" key="1">
    <citation type="journal article" date="2023" name="Nat. Plants">
        <title>Single-cell RNA sequencing provides a high-resolution roadmap for understanding the multicellular compartmentation of specialized metabolism.</title>
        <authorList>
            <person name="Sun S."/>
            <person name="Shen X."/>
            <person name="Li Y."/>
            <person name="Li Y."/>
            <person name="Wang S."/>
            <person name="Li R."/>
            <person name="Zhang H."/>
            <person name="Shen G."/>
            <person name="Guo B."/>
            <person name="Wei J."/>
            <person name="Xu J."/>
            <person name="St-Pierre B."/>
            <person name="Chen S."/>
            <person name="Sun C."/>
        </authorList>
    </citation>
    <scope>NUCLEOTIDE SEQUENCE [LARGE SCALE GENOMIC DNA]</scope>
</reference>
<evidence type="ECO:0000313" key="2">
    <source>
        <dbReference type="Proteomes" id="UP001060085"/>
    </source>
</evidence>
<evidence type="ECO:0000313" key="1">
    <source>
        <dbReference type="EMBL" id="KAI5666493.1"/>
    </source>
</evidence>
<gene>
    <name evidence="1" type="ORF">M9H77_16346</name>
</gene>
<dbReference type="EMBL" id="CM044704">
    <property type="protein sequence ID" value="KAI5666493.1"/>
    <property type="molecule type" value="Genomic_DNA"/>
</dbReference>
<comment type="caution">
    <text evidence="1">The sequence shown here is derived from an EMBL/GenBank/DDBJ whole genome shotgun (WGS) entry which is preliminary data.</text>
</comment>
<sequence length="185" mass="20319">MRHRLPPPLPSPPLVRCTSKGLIMSTQMCSYARRGWDKASHLKKKSTVPLATAETSTPLTSAPPTAADVSTPLAILPSIPALSCTSPTAVSTSSFVAPLFSSCPLSLHQVVDARSFYVPKTTKKKERKMEVITKGTVILSSYILYIDFASLLSIYRRTTAAEKNTAAEKRQQEQKNFCSRNSKRF</sequence>
<organism evidence="1 2">
    <name type="scientific">Catharanthus roseus</name>
    <name type="common">Madagascar periwinkle</name>
    <name type="synonym">Vinca rosea</name>
    <dbReference type="NCBI Taxonomy" id="4058"/>
    <lineage>
        <taxon>Eukaryota</taxon>
        <taxon>Viridiplantae</taxon>
        <taxon>Streptophyta</taxon>
        <taxon>Embryophyta</taxon>
        <taxon>Tracheophyta</taxon>
        <taxon>Spermatophyta</taxon>
        <taxon>Magnoliopsida</taxon>
        <taxon>eudicotyledons</taxon>
        <taxon>Gunneridae</taxon>
        <taxon>Pentapetalae</taxon>
        <taxon>asterids</taxon>
        <taxon>lamiids</taxon>
        <taxon>Gentianales</taxon>
        <taxon>Apocynaceae</taxon>
        <taxon>Rauvolfioideae</taxon>
        <taxon>Vinceae</taxon>
        <taxon>Catharanthinae</taxon>
        <taxon>Catharanthus</taxon>
    </lineage>
</organism>
<dbReference type="Proteomes" id="UP001060085">
    <property type="component" value="Linkage Group LG04"/>
</dbReference>